<organism evidence="9 10">
    <name type="scientific">Zancudomyces culisetae</name>
    <name type="common">Gut fungus</name>
    <name type="synonym">Smittium culisetae</name>
    <dbReference type="NCBI Taxonomy" id="1213189"/>
    <lineage>
        <taxon>Eukaryota</taxon>
        <taxon>Fungi</taxon>
        <taxon>Fungi incertae sedis</taxon>
        <taxon>Zoopagomycota</taxon>
        <taxon>Kickxellomycotina</taxon>
        <taxon>Harpellomycetes</taxon>
        <taxon>Harpellales</taxon>
        <taxon>Legeriomycetaceae</taxon>
        <taxon>Zancudomyces</taxon>
    </lineage>
</organism>
<accession>A0A1R1PRD8</accession>
<dbReference type="PANTHER" id="PTHR12943">
    <property type="entry name" value="HOMOCYSTEINE-RESPONSIVE ENDOPLASMIC RETICULUM-RESIDENT UNIQUITIN-LIKE DOMAIN HERPUD PROTEIN FAMILY MEMBER"/>
    <property type="match status" value="1"/>
</dbReference>
<feature type="transmembrane region" description="Helical" evidence="6">
    <location>
        <begin position="398"/>
        <end position="416"/>
    </location>
</feature>
<reference evidence="9" key="2">
    <citation type="submission" date="2017-01" db="EMBL/GenBank/DDBJ databases">
        <authorList>
            <person name="Mah S.A."/>
            <person name="Swanson W.J."/>
            <person name="Moy G.W."/>
            <person name="Vacquier V.D."/>
        </authorList>
    </citation>
    <scope>NUCLEOTIDE SEQUENCE [LARGE SCALE GENOMIC DNA]</scope>
    <source>
        <strain evidence="9">COL-18-3</strain>
    </source>
</reference>
<evidence type="ECO:0000313" key="10">
    <source>
        <dbReference type="Proteomes" id="UP000188320"/>
    </source>
</evidence>
<dbReference type="InterPro" id="IPR000626">
    <property type="entry name" value="Ubiquitin-like_dom"/>
</dbReference>
<proteinExistence type="predicted"/>
<feature type="region of interest" description="Disordered" evidence="5">
    <location>
        <begin position="114"/>
        <end position="208"/>
    </location>
</feature>
<evidence type="ECO:0000256" key="2">
    <source>
        <dbReference type="ARBA" id="ARBA00022692"/>
    </source>
</evidence>
<dbReference type="Proteomes" id="UP000188320">
    <property type="component" value="Unassembled WGS sequence"/>
</dbReference>
<comment type="caution">
    <text evidence="9">The sequence shown here is derived from an EMBL/GenBank/DDBJ whole genome shotgun (WGS) entry which is preliminary data.</text>
</comment>
<evidence type="ECO:0000256" key="6">
    <source>
        <dbReference type="SAM" id="Phobius"/>
    </source>
</evidence>
<protein>
    <recommendedName>
        <fullName evidence="7">Ubiquitin-like domain-containing protein</fullName>
    </recommendedName>
</protein>
<dbReference type="InterPro" id="IPR029071">
    <property type="entry name" value="Ubiquitin-like_domsf"/>
</dbReference>
<dbReference type="PANTHER" id="PTHR12943:SF27">
    <property type="entry name" value="HOMOCYSTEINE-INDUCED ENDOPLASMIC RETICULUM PROTEIN, ISOFORM A"/>
    <property type="match status" value="1"/>
</dbReference>
<dbReference type="Gene3D" id="3.10.20.90">
    <property type="entry name" value="Phosphatidylinositol 3-kinase Catalytic Subunit, Chain A, domain 1"/>
    <property type="match status" value="1"/>
</dbReference>
<keyword evidence="4 6" id="KW-0472">Membrane</keyword>
<dbReference type="EMBL" id="LSSK01001369">
    <property type="protein sequence ID" value="OMH79905.1"/>
    <property type="molecule type" value="Genomic_DNA"/>
</dbReference>
<sequence>MESQIEEHDIINHHQPSKLMIYSPGSHFAKPFTLTVDKTKKIADLKAQLEILHPQHPKAADIRLIFRGRMLKNDEDIRKLFEGIGFDVTPALHMMTQTANDIKEIEAKKSILEQQKRAEGSWPTKDRERTSQPQLQSQSQPQPQLQPQPQPQPLSASISSFSASTPLSATHISTSKNNSTLENGKGNEAQNNVPPENHKANEQSTQQQNDPRIVFGLPKPLNIVHVPLAPPTTNTDGSVQQLVLIGSDIYKVVWELEPIYAGTESASHINVIYNSAMGGTSFTHTSHPHPHSHPHINTQTVNYTTAHPHVTQTFTHTPYGNPPVYTSPSVTLLPHQNVQHIQNVQHLQNIHNNIAAFTVAQQDQLRRNQVTVFHRVVDYLSSVFALLLIELRRLTIRNVLGILWFVLRVVLVSYLFFHNKNYKQIFGVLSFIAAYVLYQNPRVRQYINQIYNAQVNNNNNNNENIINNAGNTDALQQGPNAPHQAPNPQVRGLRNSLNRIRALVIGFFATLVPENRP</sequence>
<evidence type="ECO:0000259" key="7">
    <source>
        <dbReference type="PROSITE" id="PS50053"/>
    </source>
</evidence>
<feature type="compositionally biased region" description="Low complexity" evidence="5">
    <location>
        <begin position="153"/>
        <end position="170"/>
    </location>
</feature>
<evidence type="ECO:0000313" key="9">
    <source>
        <dbReference type="EMBL" id="OMH83550.1"/>
    </source>
</evidence>
<dbReference type="CDD" id="cd17039">
    <property type="entry name" value="Ubl_ubiquitin_like"/>
    <property type="match status" value="1"/>
</dbReference>
<feature type="compositionally biased region" description="Low complexity" evidence="5">
    <location>
        <begin position="462"/>
        <end position="471"/>
    </location>
</feature>
<keyword evidence="3 6" id="KW-1133">Transmembrane helix</keyword>
<feature type="compositionally biased region" description="Low complexity" evidence="5">
    <location>
        <begin position="131"/>
        <end position="143"/>
    </location>
</feature>
<dbReference type="EMBL" id="LSSK01000372">
    <property type="protein sequence ID" value="OMH83550.1"/>
    <property type="molecule type" value="Genomic_DNA"/>
</dbReference>
<reference evidence="10" key="1">
    <citation type="submission" date="2017-01" db="EMBL/GenBank/DDBJ databases">
        <authorList>
            <person name="Wang Y."/>
            <person name="White M."/>
            <person name="Kvist S."/>
            <person name="Moncalvo J.-M."/>
        </authorList>
    </citation>
    <scope>NUCLEOTIDE SEQUENCE [LARGE SCALE GENOMIC DNA]</scope>
    <source>
        <strain evidence="10">COL-18-3</strain>
    </source>
</reference>
<name>A0A1R1PRD8_ZANCU</name>
<dbReference type="SUPFAM" id="SSF54236">
    <property type="entry name" value="Ubiquitin-like"/>
    <property type="match status" value="1"/>
</dbReference>
<dbReference type="OrthoDB" id="21589at2759"/>
<dbReference type="GO" id="GO:0030968">
    <property type="term" value="P:endoplasmic reticulum unfolded protein response"/>
    <property type="evidence" value="ECO:0007669"/>
    <property type="project" value="TreeGrafter"/>
</dbReference>
<feature type="compositionally biased region" description="Polar residues" evidence="5">
    <location>
        <begin position="171"/>
        <end position="194"/>
    </location>
</feature>
<dbReference type="PROSITE" id="PS50053">
    <property type="entry name" value="UBIQUITIN_2"/>
    <property type="match status" value="1"/>
</dbReference>
<keyword evidence="2 6" id="KW-0812">Transmembrane</keyword>
<evidence type="ECO:0000256" key="4">
    <source>
        <dbReference type="ARBA" id="ARBA00023136"/>
    </source>
</evidence>
<evidence type="ECO:0000256" key="1">
    <source>
        <dbReference type="ARBA" id="ARBA00004370"/>
    </source>
</evidence>
<evidence type="ECO:0000313" key="8">
    <source>
        <dbReference type="EMBL" id="OMH79905.1"/>
    </source>
</evidence>
<feature type="compositionally biased region" description="Basic and acidic residues" evidence="5">
    <location>
        <begin position="114"/>
        <end position="130"/>
    </location>
</feature>
<dbReference type="AlphaFoldDB" id="A0A1R1PRD8"/>
<dbReference type="InterPro" id="IPR039751">
    <property type="entry name" value="HERPUD1/2"/>
</dbReference>
<dbReference type="GO" id="GO:0016020">
    <property type="term" value="C:membrane"/>
    <property type="evidence" value="ECO:0007669"/>
    <property type="project" value="UniProtKB-SubCell"/>
</dbReference>
<gene>
    <name evidence="9" type="ORF">AX774_g2945</name>
    <name evidence="8" type="ORF">AX774_g6670</name>
</gene>
<evidence type="ECO:0000256" key="3">
    <source>
        <dbReference type="ARBA" id="ARBA00022989"/>
    </source>
</evidence>
<evidence type="ECO:0000256" key="5">
    <source>
        <dbReference type="SAM" id="MobiDB-lite"/>
    </source>
</evidence>
<keyword evidence="10" id="KW-1185">Reference proteome</keyword>
<feature type="domain" description="Ubiquitin-like" evidence="7">
    <location>
        <begin position="17"/>
        <end position="80"/>
    </location>
</feature>
<comment type="subcellular location">
    <subcellularLocation>
        <location evidence="1">Membrane</location>
    </subcellularLocation>
</comment>
<feature type="region of interest" description="Disordered" evidence="5">
    <location>
        <begin position="462"/>
        <end position="490"/>
    </location>
</feature>